<evidence type="ECO:0000313" key="2">
    <source>
        <dbReference type="EMBL" id="AIU32017.1"/>
    </source>
</evidence>
<accession>A0ABM5RPZ4</accession>
<proteinExistence type="predicted"/>
<sequence>MQKIKASIIAGAVCCLALGGSVAGASQVLLTGNDVEETHVRETVEKQGDTWTCTREVPVQIDGKTRMLKQSGPCTVWELGRAYEKLQSGGGQDPRVLEADLMRASEERDHYKRLSHDQAKLFEGLVAHNPEIKDQVERLKARLSGPSATRR</sequence>
<feature type="chain" id="PRO_5045940373" description="Secreted protein" evidence="1">
    <location>
        <begin position="26"/>
        <end position="151"/>
    </location>
</feature>
<evidence type="ECO:0000256" key="1">
    <source>
        <dbReference type="SAM" id="SignalP"/>
    </source>
</evidence>
<keyword evidence="1" id="KW-0732">Signal</keyword>
<name>A0ABM5RPZ4_9CORY</name>
<keyword evidence="3" id="KW-1185">Reference proteome</keyword>
<protein>
    <recommendedName>
        <fullName evidence="4">Secreted protein</fullName>
    </recommendedName>
</protein>
<dbReference type="EMBL" id="CP009622">
    <property type="protein sequence ID" value="AIU32017.1"/>
    <property type="molecule type" value="Genomic_DNA"/>
</dbReference>
<organism evidence="2 3">
    <name type="scientific">Corynebacterium ramonii</name>
    <dbReference type="NCBI Taxonomy" id="3026968"/>
    <lineage>
        <taxon>Bacteria</taxon>
        <taxon>Bacillati</taxon>
        <taxon>Actinomycetota</taxon>
        <taxon>Actinomycetes</taxon>
        <taxon>Mycobacteriales</taxon>
        <taxon>Corynebacteriaceae</taxon>
        <taxon>Corynebacterium</taxon>
    </lineage>
</organism>
<gene>
    <name evidence="2" type="ORF">CulFRC11_0424</name>
</gene>
<reference evidence="2 3" key="1">
    <citation type="journal article" date="2015" name="Genome Announc.">
        <title>Genome Sequence of Corynebacterium ulcerans Strain FRC11.</title>
        <authorList>
            <person name="Benevides Lde J."/>
            <person name="Viana M.V."/>
            <person name="Mariano D.C."/>
            <person name="Rocha Fde S."/>
            <person name="Bagano P.C."/>
            <person name="Folador E.L."/>
            <person name="Pereira F.L."/>
            <person name="Dorella F.A."/>
            <person name="Leal C.A."/>
            <person name="Carvalho A.F."/>
            <person name="Soares Sde C."/>
            <person name="Carneiro A."/>
            <person name="Ramos R."/>
            <person name="Badell-Ocando E."/>
            <person name="Guiso N."/>
            <person name="Silva A."/>
            <person name="Figueiredo H."/>
            <person name="Azevedo V."/>
            <person name="Guimaraes L.C."/>
        </authorList>
    </citation>
    <scope>NUCLEOTIDE SEQUENCE [LARGE SCALE GENOMIC DNA]</scope>
    <source>
        <strain evidence="3">FRC0011</strain>
    </source>
</reference>
<dbReference type="RefSeq" id="WP_023635122.1">
    <property type="nucleotide sequence ID" value="NZ_CP009622.1"/>
</dbReference>
<dbReference type="Proteomes" id="UP000029910">
    <property type="component" value="Chromosome"/>
</dbReference>
<evidence type="ECO:0008006" key="4">
    <source>
        <dbReference type="Google" id="ProtNLM"/>
    </source>
</evidence>
<evidence type="ECO:0000313" key="3">
    <source>
        <dbReference type="Proteomes" id="UP000029910"/>
    </source>
</evidence>
<feature type="signal peptide" evidence="1">
    <location>
        <begin position="1"/>
        <end position="25"/>
    </location>
</feature>